<evidence type="ECO:0000256" key="1">
    <source>
        <dbReference type="ARBA" id="ARBA00022729"/>
    </source>
</evidence>
<dbReference type="InterPro" id="IPR051933">
    <property type="entry name" value="Resuscitation_pf_RpfB"/>
</dbReference>
<feature type="compositionally biased region" description="Basic and acidic residues" evidence="3">
    <location>
        <begin position="163"/>
        <end position="172"/>
    </location>
</feature>
<dbReference type="PANTHER" id="PTHR39160">
    <property type="entry name" value="CELL WALL-BINDING PROTEIN YOCH"/>
    <property type="match status" value="1"/>
</dbReference>
<evidence type="ECO:0000259" key="5">
    <source>
        <dbReference type="Pfam" id="PF06725"/>
    </source>
</evidence>
<dbReference type="Proteomes" id="UP000183039">
    <property type="component" value="Unassembled WGS sequence"/>
</dbReference>
<name>A0AA91GKU6_9ENTE</name>
<dbReference type="GO" id="GO:0009254">
    <property type="term" value="P:peptidoglycan turnover"/>
    <property type="evidence" value="ECO:0007669"/>
    <property type="project" value="InterPro"/>
</dbReference>
<feature type="domain" description="Peptidoglycan hydrolase PcsB coiled-coil" evidence="6">
    <location>
        <begin position="89"/>
        <end position="160"/>
    </location>
</feature>
<organism evidence="7 8">
    <name type="scientific">Enterococcus silesiacus</name>
    <dbReference type="NCBI Taxonomy" id="332949"/>
    <lineage>
        <taxon>Bacteria</taxon>
        <taxon>Bacillati</taxon>
        <taxon>Bacillota</taxon>
        <taxon>Bacilli</taxon>
        <taxon>Lactobacillales</taxon>
        <taxon>Enterococcaceae</taxon>
        <taxon>Enterococcus</taxon>
    </lineage>
</organism>
<dbReference type="Pfam" id="PF24568">
    <property type="entry name" value="CC_PcsB"/>
    <property type="match status" value="1"/>
</dbReference>
<feature type="compositionally biased region" description="Low complexity" evidence="3">
    <location>
        <begin position="247"/>
        <end position="271"/>
    </location>
</feature>
<dbReference type="GO" id="GO:0019867">
    <property type="term" value="C:outer membrane"/>
    <property type="evidence" value="ECO:0007669"/>
    <property type="project" value="InterPro"/>
</dbReference>
<dbReference type="EMBL" id="JXLC01000003">
    <property type="protein sequence ID" value="OJG92978.1"/>
    <property type="molecule type" value="Genomic_DNA"/>
</dbReference>
<evidence type="ECO:0000313" key="8">
    <source>
        <dbReference type="Proteomes" id="UP000183039"/>
    </source>
</evidence>
<evidence type="ECO:0000259" key="6">
    <source>
        <dbReference type="Pfam" id="PF24568"/>
    </source>
</evidence>
<dbReference type="Gene3D" id="2.40.40.10">
    <property type="entry name" value="RlpA-like domain"/>
    <property type="match status" value="1"/>
</dbReference>
<dbReference type="Gene3D" id="6.10.250.3150">
    <property type="match status" value="1"/>
</dbReference>
<dbReference type="SUPFAM" id="SSF50685">
    <property type="entry name" value="Barwin-like endoglucanases"/>
    <property type="match status" value="1"/>
</dbReference>
<dbReference type="InterPro" id="IPR010611">
    <property type="entry name" value="3D_dom"/>
</dbReference>
<evidence type="ECO:0008006" key="9">
    <source>
        <dbReference type="Google" id="ProtNLM"/>
    </source>
</evidence>
<proteinExistence type="predicted"/>
<evidence type="ECO:0000256" key="4">
    <source>
        <dbReference type="SAM" id="SignalP"/>
    </source>
</evidence>
<evidence type="ECO:0000256" key="3">
    <source>
        <dbReference type="SAM" id="MobiDB-lite"/>
    </source>
</evidence>
<feature type="chain" id="PRO_5041720792" description="Peptidase M23" evidence="4">
    <location>
        <begin position="29"/>
        <end position="393"/>
    </location>
</feature>
<gene>
    <name evidence="7" type="ORF">RV15_GL002112</name>
</gene>
<feature type="region of interest" description="Disordered" evidence="3">
    <location>
        <begin position="206"/>
        <end position="300"/>
    </location>
</feature>
<dbReference type="PANTHER" id="PTHR39160:SF6">
    <property type="entry name" value="CELL WALL-BINDING PROTEIN YOCH"/>
    <property type="match status" value="1"/>
</dbReference>
<dbReference type="RefSeq" id="WP_425429261.1">
    <property type="nucleotide sequence ID" value="NZ_JXLC01000003.1"/>
</dbReference>
<dbReference type="GO" id="GO:0004553">
    <property type="term" value="F:hydrolase activity, hydrolyzing O-glycosyl compounds"/>
    <property type="evidence" value="ECO:0007669"/>
    <property type="project" value="InterPro"/>
</dbReference>
<sequence length="393" mass="42264">MLDSVKVKKLIPFLAAIMLVNVALPIGAAAESLDELKDKEAQAAQTGESLSEDINTALNDVNEKYAEIEKLKADISKAEETIKSSEAEITVTEQSIARRKEVVGDRMKDIQLSGEQRTWQVLLDAESVSDFFSKAYAMTILQNAEQEKIESLSKDKEKLSDLQETVKSKQEELQTNESKLQDEASAMDEQVVTLKQQLSDNQAALQQIASQKQTEEKRITDEKKAAEARKQQEAAAEAQRKANAIASSSSSNSSSSSSSSSDSSSSSSSSSEEQPVVTPPSQPEETPITGGDTGNGGANGRVLYMQSTAYSWKEAGSGFITATGIDLRSQSNVIAVDPSVIPLGSFVEVEGYGFAVAGDTGGAIKGNIIDVHFPSVDQCLVWGRRNNVKVTIQ</sequence>
<dbReference type="InterPro" id="IPR057309">
    <property type="entry name" value="PcsB_CC"/>
</dbReference>
<dbReference type="AlphaFoldDB" id="A0AA91GKU6"/>
<protein>
    <recommendedName>
        <fullName evidence="9">Peptidase M23</fullName>
    </recommendedName>
</protein>
<evidence type="ECO:0000313" key="7">
    <source>
        <dbReference type="EMBL" id="OJG92978.1"/>
    </source>
</evidence>
<dbReference type="Pfam" id="PF06725">
    <property type="entry name" value="3D"/>
    <property type="match status" value="1"/>
</dbReference>
<feature type="signal peptide" evidence="4">
    <location>
        <begin position="1"/>
        <end position="28"/>
    </location>
</feature>
<evidence type="ECO:0000256" key="2">
    <source>
        <dbReference type="SAM" id="Coils"/>
    </source>
</evidence>
<comment type="caution">
    <text evidence="7">The sequence shown here is derived from an EMBL/GenBank/DDBJ whole genome shotgun (WGS) entry which is preliminary data.</text>
</comment>
<accession>A0AA91GKU6</accession>
<keyword evidence="2" id="KW-0175">Coiled coil</keyword>
<feature type="domain" description="3D" evidence="5">
    <location>
        <begin position="333"/>
        <end position="392"/>
    </location>
</feature>
<keyword evidence="1 4" id="KW-0732">Signal</keyword>
<dbReference type="CDD" id="cd22786">
    <property type="entry name" value="DPBB_YuiC-like"/>
    <property type="match status" value="1"/>
</dbReference>
<feature type="coiled-coil region" evidence="2">
    <location>
        <begin position="54"/>
        <end position="95"/>
    </location>
</feature>
<feature type="compositionally biased region" description="Basic and acidic residues" evidence="3">
    <location>
        <begin position="213"/>
        <end position="232"/>
    </location>
</feature>
<dbReference type="InterPro" id="IPR036908">
    <property type="entry name" value="RlpA-like_sf"/>
</dbReference>
<reference evidence="7 8" key="1">
    <citation type="submission" date="2014-12" db="EMBL/GenBank/DDBJ databases">
        <title>Draft genome sequences of 29 type strains of Enterococci.</title>
        <authorList>
            <person name="Zhong Z."/>
            <person name="Sun Z."/>
            <person name="Liu W."/>
            <person name="Zhang W."/>
            <person name="Zhang H."/>
        </authorList>
    </citation>
    <scope>NUCLEOTIDE SEQUENCE [LARGE SCALE GENOMIC DNA]</scope>
    <source>
        <strain evidence="7 8">DSM 22801</strain>
    </source>
</reference>
<feature type="region of interest" description="Disordered" evidence="3">
    <location>
        <begin position="163"/>
        <end position="186"/>
    </location>
</feature>